<feature type="domain" description="RING-type" evidence="6">
    <location>
        <begin position="238"/>
        <end position="276"/>
    </location>
</feature>
<dbReference type="GeneID" id="110978383"/>
<organism evidence="7 8">
    <name type="scientific">Acanthaster planci</name>
    <name type="common">Crown-of-thorns starfish</name>
    <dbReference type="NCBI Taxonomy" id="133434"/>
    <lineage>
        <taxon>Eukaryota</taxon>
        <taxon>Metazoa</taxon>
        <taxon>Echinodermata</taxon>
        <taxon>Eleutherozoa</taxon>
        <taxon>Asterozoa</taxon>
        <taxon>Asteroidea</taxon>
        <taxon>Valvatacea</taxon>
        <taxon>Valvatida</taxon>
        <taxon>Acanthasteridae</taxon>
        <taxon>Acanthaster</taxon>
    </lineage>
</organism>
<dbReference type="InterPro" id="IPR035714">
    <property type="entry name" value="RAG1_imp-bd"/>
</dbReference>
<gene>
    <name evidence="8" type="primary">LOC110978383</name>
</gene>
<dbReference type="GO" id="GO:0006511">
    <property type="term" value="P:ubiquitin-dependent protein catabolic process"/>
    <property type="evidence" value="ECO:0007669"/>
    <property type="project" value="TreeGrafter"/>
</dbReference>
<dbReference type="AlphaFoldDB" id="A0A8B7Y738"/>
<feature type="region of interest" description="Disordered" evidence="5">
    <location>
        <begin position="125"/>
        <end position="161"/>
    </location>
</feature>
<evidence type="ECO:0000313" key="7">
    <source>
        <dbReference type="Proteomes" id="UP000694845"/>
    </source>
</evidence>
<reference evidence="8" key="1">
    <citation type="submission" date="2025-08" db="UniProtKB">
        <authorList>
            <consortium name="RefSeq"/>
        </authorList>
    </citation>
    <scope>IDENTIFICATION</scope>
</reference>
<dbReference type="PANTHER" id="PTHR46016:SF1">
    <property type="entry name" value="RING-TYPE DOMAIN-CONTAINING PROTEIN"/>
    <property type="match status" value="1"/>
</dbReference>
<keyword evidence="7" id="KW-1185">Reference proteome</keyword>
<dbReference type="SMART" id="SM00184">
    <property type="entry name" value="RING"/>
    <property type="match status" value="1"/>
</dbReference>
<dbReference type="Proteomes" id="UP000694845">
    <property type="component" value="Unplaced"/>
</dbReference>
<dbReference type="InterPro" id="IPR051438">
    <property type="entry name" value="RNF_E3_ubiq-protein_ligase"/>
</dbReference>
<evidence type="ECO:0000256" key="2">
    <source>
        <dbReference type="ARBA" id="ARBA00022771"/>
    </source>
</evidence>
<dbReference type="InterPro" id="IPR013083">
    <property type="entry name" value="Znf_RING/FYVE/PHD"/>
</dbReference>
<dbReference type="RefSeq" id="XP_022089029.1">
    <property type="nucleotide sequence ID" value="XM_022233337.1"/>
</dbReference>
<dbReference type="InterPro" id="IPR017907">
    <property type="entry name" value="Znf_RING_CS"/>
</dbReference>
<accession>A0A8B7Y738</accession>
<sequence>MDFNKIEAEERHIFKLWTLCRVCGQAGEKLQYCLDNYADLLEQLYGIDLTNDDPAIHPQMVCQKCRLVLQQYLKKPAKSKKPPLPELYTFYKHSEECFVCDRASGLLPKRKLSIDVGELAAQAKIARQETGQSNIHDDKNSEDDAASKKENTEELSSQDTERTNVLLQALQGAVVDETLVANPEEGLEEPEQDGFTKYVYLNMIRRFKARSIKEEKAKESIDINRFNQKNFAYAFLTCALCKRLPLKPVSTECKHIFCEACISDWLNFGNVCPKCEEVIVELSDATEQLNHLYLLLDAPCSFASKGCEAKLNPFEIIAHEKECPYNDKNDSSSSSDEEEEQEPEVERKVSPRKRRSLRFVTKKVANSRVEDIVNCLEKSCSLANLDKIDVLFYILREALAEVDDARAKNVDLLWQNKMKPVLTRGRGRPLSVTSLTPSSARQLNRRKGTPRKRGRPRKTPVKIESISSEEDEEDEDEAEEEDLEEKDATWKPRSAIGRRQVRKDTEIAEQKEDEDATKEHDYSMKRKEAEESEIQGDIDTENVVAHVVIEDGEQQILEATVTVQ</sequence>
<dbReference type="Pfam" id="PF12560">
    <property type="entry name" value="RAG1_imp_bd"/>
    <property type="match status" value="1"/>
</dbReference>
<dbReference type="OMA" id="EERHIFK"/>
<evidence type="ECO:0000256" key="5">
    <source>
        <dbReference type="SAM" id="MobiDB-lite"/>
    </source>
</evidence>
<protein>
    <submittedName>
        <fullName evidence="8">Uncharacterized protein LOC110978383</fullName>
    </submittedName>
</protein>
<name>A0A8B7Y738_ACAPL</name>
<dbReference type="InterPro" id="IPR001841">
    <property type="entry name" value="Znf_RING"/>
</dbReference>
<keyword evidence="2 4" id="KW-0863">Zinc-finger</keyword>
<feature type="compositionally biased region" description="Basic residues" evidence="5">
    <location>
        <begin position="443"/>
        <end position="460"/>
    </location>
</feature>
<feature type="compositionally biased region" description="Acidic residues" evidence="5">
    <location>
        <begin position="467"/>
        <end position="485"/>
    </location>
</feature>
<dbReference type="SUPFAM" id="SSF57850">
    <property type="entry name" value="RING/U-box"/>
    <property type="match status" value="1"/>
</dbReference>
<dbReference type="PANTHER" id="PTHR46016">
    <property type="entry name" value="ZINC FINGER, RING/FYVE/PHD-TYPE"/>
    <property type="match status" value="1"/>
</dbReference>
<dbReference type="InterPro" id="IPR018957">
    <property type="entry name" value="Znf_C3HC4_RING-type"/>
</dbReference>
<dbReference type="GO" id="GO:0000209">
    <property type="term" value="P:protein polyubiquitination"/>
    <property type="evidence" value="ECO:0007669"/>
    <property type="project" value="TreeGrafter"/>
</dbReference>
<dbReference type="PROSITE" id="PS00518">
    <property type="entry name" value="ZF_RING_1"/>
    <property type="match status" value="1"/>
</dbReference>
<dbReference type="Gene3D" id="3.30.40.10">
    <property type="entry name" value="Zinc/RING finger domain, C3HC4 (zinc finger)"/>
    <property type="match status" value="2"/>
</dbReference>
<keyword evidence="1" id="KW-0479">Metal-binding</keyword>
<dbReference type="PROSITE" id="PS50089">
    <property type="entry name" value="ZF_RING_2"/>
    <property type="match status" value="1"/>
</dbReference>
<evidence type="ECO:0000256" key="4">
    <source>
        <dbReference type="PROSITE-ProRule" id="PRU00175"/>
    </source>
</evidence>
<feature type="compositionally biased region" description="Polar residues" evidence="5">
    <location>
        <begin position="431"/>
        <end position="442"/>
    </location>
</feature>
<feature type="region of interest" description="Disordered" evidence="5">
    <location>
        <begin position="325"/>
        <end position="350"/>
    </location>
</feature>
<evidence type="ECO:0000256" key="1">
    <source>
        <dbReference type="ARBA" id="ARBA00022723"/>
    </source>
</evidence>
<evidence type="ECO:0000256" key="3">
    <source>
        <dbReference type="ARBA" id="ARBA00022833"/>
    </source>
</evidence>
<feature type="compositionally biased region" description="Basic and acidic residues" evidence="5">
    <location>
        <begin position="517"/>
        <end position="529"/>
    </location>
</feature>
<evidence type="ECO:0000313" key="8">
    <source>
        <dbReference type="RefSeq" id="XP_022089029.1"/>
    </source>
</evidence>
<proteinExistence type="predicted"/>
<dbReference type="Pfam" id="PF00097">
    <property type="entry name" value="zf-C3HC4"/>
    <property type="match status" value="1"/>
</dbReference>
<feature type="region of interest" description="Disordered" evidence="5">
    <location>
        <begin position="424"/>
        <end position="538"/>
    </location>
</feature>
<keyword evidence="3" id="KW-0862">Zinc</keyword>
<dbReference type="GO" id="GO:0008270">
    <property type="term" value="F:zinc ion binding"/>
    <property type="evidence" value="ECO:0007669"/>
    <property type="project" value="UniProtKB-KW"/>
</dbReference>
<dbReference type="GO" id="GO:0061630">
    <property type="term" value="F:ubiquitin protein ligase activity"/>
    <property type="evidence" value="ECO:0007669"/>
    <property type="project" value="TreeGrafter"/>
</dbReference>
<dbReference type="OrthoDB" id="9049620at2759"/>
<evidence type="ECO:0000259" key="6">
    <source>
        <dbReference type="PROSITE" id="PS50089"/>
    </source>
</evidence>
<dbReference type="KEGG" id="aplc:110978383"/>